<gene>
    <name evidence="1" type="ORF">BS47DRAFT_932459</name>
</gene>
<accession>A0A9P6DWI7</accession>
<reference evidence="1" key="1">
    <citation type="journal article" date="2020" name="Nat. Commun.">
        <title>Large-scale genome sequencing of mycorrhizal fungi provides insights into the early evolution of symbiotic traits.</title>
        <authorList>
            <person name="Miyauchi S."/>
            <person name="Kiss E."/>
            <person name="Kuo A."/>
            <person name="Drula E."/>
            <person name="Kohler A."/>
            <person name="Sanchez-Garcia M."/>
            <person name="Morin E."/>
            <person name="Andreopoulos B."/>
            <person name="Barry K.W."/>
            <person name="Bonito G."/>
            <person name="Buee M."/>
            <person name="Carver A."/>
            <person name="Chen C."/>
            <person name="Cichocki N."/>
            <person name="Clum A."/>
            <person name="Culley D."/>
            <person name="Crous P.W."/>
            <person name="Fauchery L."/>
            <person name="Girlanda M."/>
            <person name="Hayes R.D."/>
            <person name="Keri Z."/>
            <person name="LaButti K."/>
            <person name="Lipzen A."/>
            <person name="Lombard V."/>
            <person name="Magnuson J."/>
            <person name="Maillard F."/>
            <person name="Murat C."/>
            <person name="Nolan M."/>
            <person name="Ohm R.A."/>
            <person name="Pangilinan J."/>
            <person name="Pereira M.F."/>
            <person name="Perotto S."/>
            <person name="Peter M."/>
            <person name="Pfister S."/>
            <person name="Riley R."/>
            <person name="Sitrit Y."/>
            <person name="Stielow J.B."/>
            <person name="Szollosi G."/>
            <person name="Zifcakova L."/>
            <person name="Stursova M."/>
            <person name="Spatafora J.W."/>
            <person name="Tedersoo L."/>
            <person name="Vaario L.M."/>
            <person name="Yamada A."/>
            <person name="Yan M."/>
            <person name="Wang P."/>
            <person name="Xu J."/>
            <person name="Bruns T."/>
            <person name="Baldrian P."/>
            <person name="Vilgalys R."/>
            <person name="Dunand C."/>
            <person name="Henrissat B."/>
            <person name="Grigoriev I.V."/>
            <person name="Hibbett D."/>
            <person name="Nagy L.G."/>
            <person name="Martin F.M."/>
        </authorList>
    </citation>
    <scope>NUCLEOTIDE SEQUENCE</scope>
    <source>
        <strain evidence="1">UP504</strain>
    </source>
</reference>
<protein>
    <submittedName>
        <fullName evidence="1">Uncharacterized protein</fullName>
    </submittedName>
</protein>
<dbReference type="Proteomes" id="UP000886523">
    <property type="component" value="Unassembled WGS sequence"/>
</dbReference>
<name>A0A9P6DWI7_9AGAM</name>
<evidence type="ECO:0000313" key="1">
    <source>
        <dbReference type="EMBL" id="KAF9513774.1"/>
    </source>
</evidence>
<comment type="caution">
    <text evidence="1">The sequence shown here is derived from an EMBL/GenBank/DDBJ whole genome shotgun (WGS) entry which is preliminary data.</text>
</comment>
<dbReference type="EMBL" id="MU128968">
    <property type="protein sequence ID" value="KAF9513774.1"/>
    <property type="molecule type" value="Genomic_DNA"/>
</dbReference>
<evidence type="ECO:0000313" key="2">
    <source>
        <dbReference type="Proteomes" id="UP000886523"/>
    </source>
</evidence>
<sequence>MPRSFFGNRGLWDATFPSRDSASNCIVLRPWQAPIVGCGYPPQVTMSPICCIAITKLSFLLSFLWAHKGRPTGRLGYLCNYCIKMYVSNTTHQSPRTFWPSNYMVICNEERAGWFGVMFNDVKRKLMMIPAEIKDKIRKKISNPINVGEKTETWGSDNHPHDWQHL</sequence>
<proteinExistence type="predicted"/>
<keyword evidence="2" id="KW-1185">Reference proteome</keyword>
<organism evidence="1 2">
    <name type="scientific">Hydnum rufescens UP504</name>
    <dbReference type="NCBI Taxonomy" id="1448309"/>
    <lineage>
        <taxon>Eukaryota</taxon>
        <taxon>Fungi</taxon>
        <taxon>Dikarya</taxon>
        <taxon>Basidiomycota</taxon>
        <taxon>Agaricomycotina</taxon>
        <taxon>Agaricomycetes</taxon>
        <taxon>Cantharellales</taxon>
        <taxon>Hydnaceae</taxon>
        <taxon>Hydnum</taxon>
    </lineage>
</organism>
<dbReference type="AlphaFoldDB" id="A0A9P6DWI7"/>